<sequence length="33" mass="4099">MEPRRAWLRIFKAADARVRRRTWWRGSQLIDSI</sequence>
<organism evidence="1 2">
    <name type="scientific">Corchorus capsularis</name>
    <name type="common">Jute</name>
    <dbReference type="NCBI Taxonomy" id="210143"/>
    <lineage>
        <taxon>Eukaryota</taxon>
        <taxon>Viridiplantae</taxon>
        <taxon>Streptophyta</taxon>
        <taxon>Embryophyta</taxon>
        <taxon>Tracheophyta</taxon>
        <taxon>Spermatophyta</taxon>
        <taxon>Magnoliopsida</taxon>
        <taxon>eudicotyledons</taxon>
        <taxon>Gunneridae</taxon>
        <taxon>Pentapetalae</taxon>
        <taxon>rosids</taxon>
        <taxon>malvids</taxon>
        <taxon>Malvales</taxon>
        <taxon>Malvaceae</taxon>
        <taxon>Grewioideae</taxon>
        <taxon>Apeibeae</taxon>
        <taxon>Corchorus</taxon>
    </lineage>
</organism>
<reference evidence="1 2" key="1">
    <citation type="submission" date="2013-09" db="EMBL/GenBank/DDBJ databases">
        <title>Corchorus capsularis genome sequencing.</title>
        <authorList>
            <person name="Alam M."/>
            <person name="Haque M.S."/>
            <person name="Islam M.S."/>
            <person name="Emdad E.M."/>
            <person name="Islam M.M."/>
            <person name="Ahmed B."/>
            <person name="Halim A."/>
            <person name="Hossen Q.M.M."/>
            <person name="Hossain M.Z."/>
            <person name="Ahmed R."/>
            <person name="Khan M.M."/>
            <person name="Islam R."/>
            <person name="Rashid M.M."/>
            <person name="Khan S.A."/>
            <person name="Rahman M.S."/>
            <person name="Alam M."/>
        </authorList>
    </citation>
    <scope>NUCLEOTIDE SEQUENCE [LARGE SCALE GENOMIC DNA]</scope>
    <source>
        <strain evidence="2">cv. CVL-1</strain>
        <tissue evidence="1">Whole seedling</tissue>
    </source>
</reference>
<protein>
    <submittedName>
        <fullName evidence="1">Uncharacterized protein</fullName>
    </submittedName>
</protein>
<dbReference type="EMBL" id="AWWV01008690">
    <property type="protein sequence ID" value="OMO89464.1"/>
    <property type="molecule type" value="Genomic_DNA"/>
</dbReference>
<comment type="caution">
    <text evidence="1">The sequence shown here is derived from an EMBL/GenBank/DDBJ whole genome shotgun (WGS) entry which is preliminary data.</text>
</comment>
<dbReference type="Proteomes" id="UP000188268">
    <property type="component" value="Unassembled WGS sequence"/>
</dbReference>
<dbReference type="Gramene" id="OMO89464">
    <property type="protein sequence ID" value="OMO89464"/>
    <property type="gene ID" value="CCACVL1_07813"/>
</dbReference>
<evidence type="ECO:0000313" key="1">
    <source>
        <dbReference type="EMBL" id="OMO89464.1"/>
    </source>
</evidence>
<accession>A0A1R3J3S4</accession>
<name>A0A1R3J3S4_COCAP</name>
<keyword evidence="2" id="KW-1185">Reference proteome</keyword>
<dbReference type="AlphaFoldDB" id="A0A1R3J3S4"/>
<proteinExistence type="predicted"/>
<evidence type="ECO:0000313" key="2">
    <source>
        <dbReference type="Proteomes" id="UP000188268"/>
    </source>
</evidence>
<gene>
    <name evidence="1" type="ORF">CCACVL1_07813</name>
</gene>